<comment type="caution">
    <text evidence="8">The sequence shown here is derived from an EMBL/GenBank/DDBJ whole genome shotgun (WGS) entry which is preliminary data.</text>
</comment>
<accession>A0A4R7I3N3</accession>
<sequence length="283" mass="30071">MTPLHVIGGYLGSGKTTLVNRLLASADGRRVAVLVNDFGDIDVDGALITSADDDVISLANGCVCCSLADGLVEAFAVVRERADDLDRVVVEASGVADPASIVRFGVAAGFAVGRVVVVVDAETVRRRATDRYVGDTVLRQLEAADVCVVNKVDLVDAAEIVRLHDWLAETAPDADVIETVRCDLGWAVLDGDATEPGGSGFDHHDAHSTRTLEYDAPVDRAWLVAELEGLPDTVVRVKGVVAFTDDPDRAWSVQRVGGGLDLERLDIRPPERTRIVVIAAGPQ</sequence>
<dbReference type="PANTHER" id="PTHR13748">
    <property type="entry name" value="COBW-RELATED"/>
    <property type="match status" value="1"/>
</dbReference>
<dbReference type="InterPro" id="IPR027417">
    <property type="entry name" value="P-loop_NTPase"/>
</dbReference>
<dbReference type="GO" id="GO:0016787">
    <property type="term" value="F:hydrolase activity"/>
    <property type="evidence" value="ECO:0007669"/>
    <property type="project" value="UniProtKB-KW"/>
</dbReference>
<evidence type="ECO:0000256" key="4">
    <source>
        <dbReference type="ARBA" id="ARBA00034320"/>
    </source>
</evidence>
<feature type="domain" description="CobW/HypB/UreG nucleotide-binding" evidence="6">
    <location>
        <begin position="3"/>
        <end position="177"/>
    </location>
</feature>
<evidence type="ECO:0000256" key="1">
    <source>
        <dbReference type="ARBA" id="ARBA00022741"/>
    </source>
</evidence>
<name>A0A4R7I3N3_9ACTN</name>
<comment type="similarity">
    <text evidence="4">Belongs to the SIMIBI class G3E GTPase family. ZNG1 subfamily.</text>
</comment>
<dbReference type="InterPro" id="IPR051316">
    <property type="entry name" value="Zinc-reg_GTPase_activator"/>
</dbReference>
<keyword evidence="1" id="KW-0547">Nucleotide-binding</keyword>
<dbReference type="Pfam" id="PF07683">
    <property type="entry name" value="CobW_C"/>
    <property type="match status" value="1"/>
</dbReference>
<comment type="catalytic activity">
    <reaction evidence="5">
        <text>GTP + H2O = GDP + phosphate + H(+)</text>
        <dbReference type="Rhea" id="RHEA:19669"/>
        <dbReference type="ChEBI" id="CHEBI:15377"/>
        <dbReference type="ChEBI" id="CHEBI:15378"/>
        <dbReference type="ChEBI" id="CHEBI:37565"/>
        <dbReference type="ChEBI" id="CHEBI:43474"/>
        <dbReference type="ChEBI" id="CHEBI:58189"/>
    </reaction>
    <physiologicalReaction direction="left-to-right" evidence="5">
        <dbReference type="Rhea" id="RHEA:19670"/>
    </physiologicalReaction>
</comment>
<evidence type="ECO:0000259" key="7">
    <source>
        <dbReference type="Pfam" id="PF07683"/>
    </source>
</evidence>
<evidence type="ECO:0000259" key="6">
    <source>
        <dbReference type="Pfam" id="PF02492"/>
    </source>
</evidence>
<dbReference type="SUPFAM" id="SSF90002">
    <property type="entry name" value="Hypothetical protein YjiA, C-terminal domain"/>
    <property type="match status" value="1"/>
</dbReference>
<feature type="domain" description="CobW C-terminal" evidence="7">
    <location>
        <begin position="209"/>
        <end position="280"/>
    </location>
</feature>
<keyword evidence="3" id="KW-0143">Chaperone</keyword>
<evidence type="ECO:0000256" key="3">
    <source>
        <dbReference type="ARBA" id="ARBA00023186"/>
    </source>
</evidence>
<evidence type="ECO:0000256" key="2">
    <source>
        <dbReference type="ARBA" id="ARBA00022801"/>
    </source>
</evidence>
<organism evidence="8 9">
    <name type="scientific">Ilumatobacter fluminis</name>
    <dbReference type="NCBI Taxonomy" id="467091"/>
    <lineage>
        <taxon>Bacteria</taxon>
        <taxon>Bacillati</taxon>
        <taxon>Actinomycetota</taxon>
        <taxon>Acidimicrobiia</taxon>
        <taxon>Acidimicrobiales</taxon>
        <taxon>Ilumatobacteraceae</taxon>
        <taxon>Ilumatobacter</taxon>
    </lineage>
</organism>
<dbReference type="CDD" id="cd03112">
    <property type="entry name" value="CobW-like"/>
    <property type="match status" value="1"/>
</dbReference>
<proteinExistence type="inferred from homology"/>
<dbReference type="SUPFAM" id="SSF52540">
    <property type="entry name" value="P-loop containing nucleoside triphosphate hydrolases"/>
    <property type="match status" value="1"/>
</dbReference>
<dbReference type="AlphaFoldDB" id="A0A4R7I3N3"/>
<dbReference type="EMBL" id="SOAU01000001">
    <property type="protein sequence ID" value="TDT18075.1"/>
    <property type="molecule type" value="Genomic_DNA"/>
</dbReference>
<evidence type="ECO:0000313" key="9">
    <source>
        <dbReference type="Proteomes" id="UP000294558"/>
    </source>
</evidence>
<protein>
    <submittedName>
        <fullName evidence="8">G3E family GTPase</fullName>
    </submittedName>
</protein>
<dbReference type="Proteomes" id="UP000294558">
    <property type="component" value="Unassembled WGS sequence"/>
</dbReference>
<gene>
    <name evidence="8" type="ORF">BDK89_3689</name>
</gene>
<keyword evidence="9" id="KW-1185">Reference proteome</keyword>
<dbReference type="RefSeq" id="WP_133870318.1">
    <property type="nucleotide sequence ID" value="NZ_SOAU01000001.1"/>
</dbReference>
<evidence type="ECO:0000256" key="5">
    <source>
        <dbReference type="ARBA" id="ARBA00049117"/>
    </source>
</evidence>
<dbReference type="PANTHER" id="PTHR13748:SF62">
    <property type="entry name" value="COBW DOMAIN-CONTAINING PROTEIN"/>
    <property type="match status" value="1"/>
</dbReference>
<dbReference type="InterPro" id="IPR036627">
    <property type="entry name" value="CobW-likC_sf"/>
</dbReference>
<dbReference type="GO" id="GO:0000166">
    <property type="term" value="F:nucleotide binding"/>
    <property type="evidence" value="ECO:0007669"/>
    <property type="project" value="UniProtKB-KW"/>
</dbReference>
<dbReference type="InterPro" id="IPR003495">
    <property type="entry name" value="CobW/HypB/UreG_nucleotide-bd"/>
</dbReference>
<dbReference type="Gene3D" id="3.40.50.300">
    <property type="entry name" value="P-loop containing nucleotide triphosphate hydrolases"/>
    <property type="match status" value="1"/>
</dbReference>
<dbReference type="GO" id="GO:0005737">
    <property type="term" value="C:cytoplasm"/>
    <property type="evidence" value="ECO:0007669"/>
    <property type="project" value="TreeGrafter"/>
</dbReference>
<keyword evidence="2" id="KW-0378">Hydrolase</keyword>
<dbReference type="OrthoDB" id="9808822at2"/>
<dbReference type="Gene3D" id="3.30.1220.10">
    <property type="entry name" value="CobW-like, C-terminal domain"/>
    <property type="match status" value="1"/>
</dbReference>
<dbReference type="InterPro" id="IPR011629">
    <property type="entry name" value="CobW-like_C"/>
</dbReference>
<dbReference type="Pfam" id="PF02492">
    <property type="entry name" value="cobW"/>
    <property type="match status" value="1"/>
</dbReference>
<evidence type="ECO:0000313" key="8">
    <source>
        <dbReference type="EMBL" id="TDT18075.1"/>
    </source>
</evidence>
<reference evidence="8 9" key="1">
    <citation type="submission" date="2019-03" db="EMBL/GenBank/DDBJ databases">
        <title>Sequencing the genomes of 1000 actinobacteria strains.</title>
        <authorList>
            <person name="Klenk H.-P."/>
        </authorList>
    </citation>
    <scope>NUCLEOTIDE SEQUENCE [LARGE SCALE GENOMIC DNA]</scope>
    <source>
        <strain evidence="8 9">DSM 18936</strain>
    </source>
</reference>